<dbReference type="STRING" id="929713.NIASO_10705"/>
<name>W0F8A2_9BACT</name>
<dbReference type="HOGENOM" id="CLU_3009678_0_0_10"/>
<protein>
    <submittedName>
        <fullName evidence="1">Uncharacterized protein</fullName>
    </submittedName>
</protein>
<dbReference type="KEGG" id="nso:NIASO_10705"/>
<proteinExistence type="predicted"/>
<dbReference type="EMBL" id="CP007035">
    <property type="protein sequence ID" value="AHF17601.1"/>
    <property type="molecule type" value="Genomic_DNA"/>
</dbReference>
<gene>
    <name evidence="1" type="ORF">NIASO_10705</name>
</gene>
<evidence type="ECO:0000313" key="2">
    <source>
        <dbReference type="Proteomes" id="UP000003586"/>
    </source>
</evidence>
<dbReference type="RefSeq" id="WP_008585447.1">
    <property type="nucleotide sequence ID" value="NZ_CP007035.1"/>
</dbReference>
<sequence length="56" mass="6623">MLYPWDMRSGLDDRPITIKSCTWDKVLIKLKIYTGFVYSGLFIEVVNNSQLQRKKI</sequence>
<evidence type="ECO:0000313" key="1">
    <source>
        <dbReference type="EMBL" id="AHF17601.1"/>
    </source>
</evidence>
<accession>W0F8A2</accession>
<reference evidence="1 2" key="1">
    <citation type="submission" date="2013-12" db="EMBL/GenBank/DDBJ databases">
        <authorList>
            <consortium name="DOE Joint Genome Institute"/>
            <person name="Eisen J."/>
            <person name="Huntemann M."/>
            <person name="Han J."/>
            <person name="Chen A."/>
            <person name="Kyrpides N."/>
            <person name="Mavromatis K."/>
            <person name="Markowitz V."/>
            <person name="Palaniappan K."/>
            <person name="Ivanova N."/>
            <person name="Schaumberg A."/>
            <person name="Pati A."/>
            <person name="Liolios K."/>
            <person name="Nordberg H.P."/>
            <person name="Cantor M.N."/>
            <person name="Hua S.X."/>
            <person name="Woyke T."/>
        </authorList>
    </citation>
    <scope>NUCLEOTIDE SEQUENCE [LARGE SCALE GENOMIC DNA]</scope>
    <source>
        <strain evidence="2">DSM 19437</strain>
    </source>
</reference>
<dbReference type="Proteomes" id="UP000003586">
    <property type="component" value="Chromosome"/>
</dbReference>
<organism evidence="1 2">
    <name type="scientific">Niabella soli DSM 19437</name>
    <dbReference type="NCBI Taxonomy" id="929713"/>
    <lineage>
        <taxon>Bacteria</taxon>
        <taxon>Pseudomonadati</taxon>
        <taxon>Bacteroidota</taxon>
        <taxon>Chitinophagia</taxon>
        <taxon>Chitinophagales</taxon>
        <taxon>Chitinophagaceae</taxon>
        <taxon>Niabella</taxon>
    </lineage>
</organism>
<dbReference type="AlphaFoldDB" id="W0F8A2"/>
<keyword evidence="2" id="KW-1185">Reference proteome</keyword>